<evidence type="ECO:0000256" key="12">
    <source>
        <dbReference type="HAMAP-Rule" id="MF_00418"/>
    </source>
</evidence>
<comment type="similarity">
    <text evidence="3 12 13">Belongs to the DapA family.</text>
</comment>
<feature type="site" description="Part of a proton relay during catalysis" evidence="12">
    <location>
        <position position="45"/>
    </location>
</feature>
<keyword evidence="9 12" id="KW-0456">Lyase</keyword>
<dbReference type="PROSITE" id="PS00665">
    <property type="entry name" value="DHDPS_1"/>
    <property type="match status" value="1"/>
</dbReference>
<reference evidence="16 17" key="1">
    <citation type="submission" date="2015-09" db="EMBL/GenBank/DDBJ databases">
        <title>Draft genome sequence of Alicyclobacillus ferrooxydans DSM 22381.</title>
        <authorList>
            <person name="Hemp J."/>
        </authorList>
    </citation>
    <scope>NUCLEOTIDE SEQUENCE [LARGE SCALE GENOMIC DNA]</scope>
    <source>
        <strain evidence="16 17">TC-34</strain>
    </source>
</reference>
<evidence type="ECO:0000313" key="16">
    <source>
        <dbReference type="EMBL" id="KPV39842.1"/>
    </source>
</evidence>
<evidence type="ECO:0000256" key="13">
    <source>
        <dbReference type="PIRNR" id="PIRNR001365"/>
    </source>
</evidence>
<dbReference type="CDD" id="cd00950">
    <property type="entry name" value="DHDPS"/>
    <property type="match status" value="1"/>
</dbReference>
<comment type="subcellular location">
    <subcellularLocation>
        <location evidence="12">Cytoplasm</location>
    </subcellularLocation>
</comment>
<accession>A0A0P9C4D7</accession>
<evidence type="ECO:0000256" key="11">
    <source>
        <dbReference type="ARBA" id="ARBA00047836"/>
    </source>
</evidence>
<organism evidence="16 17">
    <name type="scientific">Alicyclobacillus ferrooxydans</name>
    <dbReference type="NCBI Taxonomy" id="471514"/>
    <lineage>
        <taxon>Bacteria</taxon>
        <taxon>Bacillati</taxon>
        <taxon>Bacillota</taxon>
        <taxon>Bacilli</taxon>
        <taxon>Bacillales</taxon>
        <taxon>Alicyclobacillaceae</taxon>
        <taxon>Alicyclobacillus</taxon>
    </lineage>
</organism>
<evidence type="ECO:0000256" key="2">
    <source>
        <dbReference type="ARBA" id="ARBA00005120"/>
    </source>
</evidence>
<comment type="function">
    <text evidence="1 12">Catalyzes the condensation of (S)-aspartate-beta-semialdehyde [(S)-ASA] and pyruvate to 4-hydroxy-tetrahydrodipicolinate (HTPA).</text>
</comment>
<dbReference type="GO" id="GO:0008840">
    <property type="term" value="F:4-hydroxy-tetrahydrodipicolinate synthase activity"/>
    <property type="evidence" value="ECO:0007669"/>
    <property type="project" value="UniProtKB-UniRule"/>
</dbReference>
<dbReference type="InterPro" id="IPR002220">
    <property type="entry name" value="DapA-like"/>
</dbReference>
<keyword evidence="8 12" id="KW-0457">Lysine biosynthesis</keyword>
<dbReference type="PROSITE" id="PS00666">
    <property type="entry name" value="DHDPS_2"/>
    <property type="match status" value="1"/>
</dbReference>
<name>A0A0P9C4D7_9BACL</name>
<dbReference type="HAMAP" id="MF_00418">
    <property type="entry name" value="DapA"/>
    <property type="match status" value="1"/>
</dbReference>
<evidence type="ECO:0000256" key="10">
    <source>
        <dbReference type="ARBA" id="ARBA00023270"/>
    </source>
</evidence>
<evidence type="ECO:0000256" key="4">
    <source>
        <dbReference type="ARBA" id="ARBA00012086"/>
    </source>
</evidence>
<evidence type="ECO:0000256" key="1">
    <source>
        <dbReference type="ARBA" id="ARBA00003294"/>
    </source>
</evidence>
<dbReference type="UniPathway" id="UPA00034">
    <property type="reaction ID" value="UER00017"/>
</dbReference>
<keyword evidence="5 12" id="KW-0963">Cytoplasm</keyword>
<dbReference type="RefSeq" id="WP_054971410.1">
    <property type="nucleotide sequence ID" value="NZ_LJCO01000103.1"/>
</dbReference>
<evidence type="ECO:0000313" key="17">
    <source>
        <dbReference type="Proteomes" id="UP000050482"/>
    </source>
</evidence>
<evidence type="ECO:0000256" key="8">
    <source>
        <dbReference type="ARBA" id="ARBA00023154"/>
    </source>
</evidence>
<sequence length="295" mass="30953">MDFGRLITAMATPFDTAGAIDVPGVKTLVKHLLSTGTTAVVAAGTTGESPTLSHEEKLELFELTLRAADGQIPVIAGTASNDTRASIELSKEAEKLGVQGLLLVAPYYNRPSQDGLYAHFKAIAESVNIPVMLYNVPGRTGVNIDVSTILRLADIPNVTAVKEASGSMNQILQLAAKKPDDLLLYSGDDKLTIPMMCVGAYGVVSVAAHVVGEEMSKMIEAFVAGDVKTAAVWSGRLLPVFEALFATSSPGPLKAALKQMGLPGGSVRLPLVDAPEEIGALMERQLTRLGKVSIG</sequence>
<dbReference type="GO" id="GO:0009089">
    <property type="term" value="P:lysine biosynthetic process via diaminopimelate"/>
    <property type="evidence" value="ECO:0007669"/>
    <property type="project" value="UniProtKB-UniRule"/>
</dbReference>
<evidence type="ECO:0000256" key="15">
    <source>
        <dbReference type="PIRSR" id="PIRSR001365-2"/>
    </source>
</evidence>
<dbReference type="NCBIfam" id="TIGR00674">
    <property type="entry name" value="dapA"/>
    <property type="match status" value="1"/>
</dbReference>
<dbReference type="PANTHER" id="PTHR12128">
    <property type="entry name" value="DIHYDRODIPICOLINATE SYNTHASE"/>
    <property type="match status" value="1"/>
</dbReference>
<evidence type="ECO:0000256" key="3">
    <source>
        <dbReference type="ARBA" id="ARBA00007592"/>
    </source>
</evidence>
<gene>
    <name evidence="12" type="primary">dapA</name>
    <name evidence="16" type="ORF">AN477_22405</name>
</gene>
<dbReference type="AlphaFoldDB" id="A0A0P9C4D7"/>
<keyword evidence="17" id="KW-1185">Reference proteome</keyword>
<feature type="binding site" evidence="12 15">
    <location>
        <position position="46"/>
    </location>
    <ligand>
        <name>pyruvate</name>
        <dbReference type="ChEBI" id="CHEBI:15361"/>
    </ligand>
</feature>
<dbReference type="EMBL" id="LJCO01000103">
    <property type="protein sequence ID" value="KPV39842.1"/>
    <property type="molecule type" value="Genomic_DNA"/>
</dbReference>
<dbReference type="InterPro" id="IPR020625">
    <property type="entry name" value="Schiff_base-form_aldolases_AS"/>
</dbReference>
<feature type="active site" description="Schiff-base intermediate with substrate" evidence="12 14">
    <location>
        <position position="162"/>
    </location>
</feature>
<dbReference type="EC" id="4.3.3.7" evidence="4 12"/>
<dbReference type="GO" id="GO:0005829">
    <property type="term" value="C:cytosol"/>
    <property type="evidence" value="ECO:0007669"/>
    <property type="project" value="TreeGrafter"/>
</dbReference>
<proteinExistence type="inferred from homology"/>
<evidence type="ECO:0000256" key="9">
    <source>
        <dbReference type="ARBA" id="ARBA00023239"/>
    </source>
</evidence>
<dbReference type="PIRSF" id="PIRSF001365">
    <property type="entry name" value="DHDPS"/>
    <property type="match status" value="1"/>
</dbReference>
<dbReference type="OrthoDB" id="9782828at2"/>
<evidence type="ECO:0000256" key="6">
    <source>
        <dbReference type="ARBA" id="ARBA00022605"/>
    </source>
</evidence>
<dbReference type="PANTHER" id="PTHR12128:SF66">
    <property type="entry name" value="4-HYDROXY-2-OXOGLUTARATE ALDOLASE, MITOCHONDRIAL"/>
    <property type="match status" value="1"/>
</dbReference>
<dbReference type="GO" id="GO:0019877">
    <property type="term" value="P:diaminopimelate biosynthetic process"/>
    <property type="evidence" value="ECO:0007669"/>
    <property type="project" value="UniProtKB-UniRule"/>
</dbReference>
<comment type="caution">
    <text evidence="12">Was originally thought to be a dihydrodipicolinate synthase (DHDPS), catalyzing the condensation of (S)-aspartate-beta-semialdehyde [(S)-ASA] and pyruvate to dihydrodipicolinate (DHDP). However, it was shown in E.coli that the product of the enzymatic reaction is not dihydrodipicolinate but in fact (4S)-4-hydroxy-2,3,4,5-tetrahydro-(2S)-dipicolinic acid (HTPA), and that the consecutive dehydration reaction leading to DHDP is not spontaneous but catalyzed by DapB.</text>
</comment>
<feature type="active site" description="Proton donor/acceptor" evidence="12 14">
    <location>
        <position position="134"/>
    </location>
</feature>
<dbReference type="Gene3D" id="3.20.20.70">
    <property type="entry name" value="Aldolase class I"/>
    <property type="match status" value="1"/>
</dbReference>
<keyword evidence="6 12" id="KW-0028">Amino-acid biosynthesis</keyword>
<dbReference type="SMART" id="SM01130">
    <property type="entry name" value="DHDPS"/>
    <property type="match status" value="1"/>
</dbReference>
<comment type="catalytic activity">
    <reaction evidence="11 12">
        <text>L-aspartate 4-semialdehyde + pyruvate = (2S,4S)-4-hydroxy-2,3,4,5-tetrahydrodipicolinate + H2O + H(+)</text>
        <dbReference type="Rhea" id="RHEA:34171"/>
        <dbReference type="ChEBI" id="CHEBI:15361"/>
        <dbReference type="ChEBI" id="CHEBI:15377"/>
        <dbReference type="ChEBI" id="CHEBI:15378"/>
        <dbReference type="ChEBI" id="CHEBI:67139"/>
        <dbReference type="ChEBI" id="CHEBI:537519"/>
        <dbReference type="EC" id="4.3.3.7"/>
    </reaction>
</comment>
<dbReference type="PRINTS" id="PR00146">
    <property type="entry name" value="DHPICSNTHASE"/>
</dbReference>
<feature type="binding site" evidence="12 15">
    <location>
        <position position="204"/>
    </location>
    <ligand>
        <name>pyruvate</name>
        <dbReference type="ChEBI" id="CHEBI:15361"/>
    </ligand>
</feature>
<dbReference type="InterPro" id="IPR020624">
    <property type="entry name" value="Schiff_base-form_aldolases_CS"/>
</dbReference>
<keyword evidence="10 12" id="KW-0704">Schiff base</keyword>
<evidence type="ECO:0000256" key="7">
    <source>
        <dbReference type="ARBA" id="ARBA00022915"/>
    </source>
</evidence>
<dbReference type="InterPro" id="IPR013785">
    <property type="entry name" value="Aldolase_TIM"/>
</dbReference>
<dbReference type="InterPro" id="IPR005263">
    <property type="entry name" value="DapA"/>
</dbReference>
<protein>
    <recommendedName>
        <fullName evidence="4 12">4-hydroxy-tetrahydrodipicolinate synthase</fullName>
        <shortName evidence="12">HTPA synthase</shortName>
        <ecNumber evidence="4 12">4.3.3.7</ecNumber>
    </recommendedName>
</protein>
<keyword evidence="7 12" id="KW-0220">Diaminopimelate biosynthesis</keyword>
<comment type="subunit">
    <text evidence="12">Homotetramer; dimer of dimers.</text>
</comment>
<evidence type="ECO:0000256" key="5">
    <source>
        <dbReference type="ARBA" id="ARBA00022490"/>
    </source>
</evidence>
<dbReference type="PATRIC" id="fig|471514.4.peg.1294"/>
<evidence type="ECO:0000256" key="14">
    <source>
        <dbReference type="PIRSR" id="PIRSR001365-1"/>
    </source>
</evidence>
<dbReference type="STRING" id="471514.AN477_22405"/>
<dbReference type="Proteomes" id="UP000050482">
    <property type="component" value="Unassembled WGS sequence"/>
</dbReference>
<dbReference type="Pfam" id="PF00701">
    <property type="entry name" value="DHDPS"/>
    <property type="match status" value="1"/>
</dbReference>
<feature type="site" description="Part of a proton relay during catalysis" evidence="12">
    <location>
        <position position="108"/>
    </location>
</feature>
<comment type="pathway">
    <text evidence="2 12">Amino-acid biosynthesis; L-lysine biosynthesis via DAP pathway; (S)-tetrahydrodipicolinate from L-aspartate: step 3/4.</text>
</comment>
<dbReference type="SUPFAM" id="SSF51569">
    <property type="entry name" value="Aldolase"/>
    <property type="match status" value="1"/>
</dbReference>
<comment type="caution">
    <text evidence="16">The sequence shown here is derived from an EMBL/GenBank/DDBJ whole genome shotgun (WGS) entry which is preliminary data.</text>
</comment>